<reference evidence="1" key="2">
    <citation type="journal article" date="2007" name="Science">
        <title>Genome sequence of Aedes aegypti, a major arbovirus vector.</title>
        <authorList>
            <person name="Nene V."/>
            <person name="Wortman J.R."/>
            <person name="Lawson D."/>
            <person name="Haas B."/>
            <person name="Kodira C."/>
            <person name="Tu Z.J."/>
            <person name="Loftus B."/>
            <person name="Xi Z."/>
            <person name="Megy K."/>
            <person name="Grabherr M."/>
            <person name="Ren Q."/>
            <person name="Zdobnov E.M."/>
            <person name="Lobo N.F."/>
            <person name="Campbell K.S."/>
            <person name="Brown S.E."/>
            <person name="Bonaldo M.F."/>
            <person name="Zhu J."/>
            <person name="Sinkins S.P."/>
            <person name="Hogenkamp D.G."/>
            <person name="Amedeo P."/>
            <person name="Arensburger P."/>
            <person name="Atkinson P.W."/>
            <person name="Bidwell S."/>
            <person name="Biedler J."/>
            <person name="Birney E."/>
            <person name="Bruggner R.V."/>
            <person name="Costas J."/>
            <person name="Coy M.R."/>
            <person name="Crabtree J."/>
            <person name="Crawford M."/>
            <person name="Debruyn B."/>
            <person name="Decaprio D."/>
            <person name="Eiglmeier K."/>
            <person name="Eisenstadt E."/>
            <person name="El-Dorry H."/>
            <person name="Gelbart W.M."/>
            <person name="Gomes S.L."/>
            <person name="Hammond M."/>
            <person name="Hannick L.I."/>
            <person name="Hogan J.R."/>
            <person name="Holmes M.H."/>
            <person name="Jaffe D."/>
            <person name="Johnston J.S."/>
            <person name="Kennedy R.C."/>
            <person name="Koo H."/>
            <person name="Kravitz S."/>
            <person name="Kriventseva E.V."/>
            <person name="Kulp D."/>
            <person name="Labutti K."/>
            <person name="Lee E."/>
            <person name="Li S."/>
            <person name="Lovin D.D."/>
            <person name="Mao C."/>
            <person name="Mauceli E."/>
            <person name="Menck C.F."/>
            <person name="Miller J.R."/>
            <person name="Montgomery P."/>
            <person name="Mori A."/>
            <person name="Nascimento A.L."/>
            <person name="Naveira H.F."/>
            <person name="Nusbaum C."/>
            <person name="O'leary S."/>
            <person name="Orvis J."/>
            <person name="Pertea M."/>
            <person name="Quesneville H."/>
            <person name="Reidenbach K.R."/>
            <person name="Rogers Y.H."/>
            <person name="Roth C.W."/>
            <person name="Schneider J.R."/>
            <person name="Schatz M."/>
            <person name="Shumway M."/>
            <person name="Stanke M."/>
            <person name="Stinson E.O."/>
            <person name="Tubio J.M."/>
            <person name="Vanzee J.P."/>
            <person name="Verjovski-Almeida S."/>
            <person name="Werner D."/>
            <person name="White O."/>
            <person name="Wyder S."/>
            <person name="Zeng Q."/>
            <person name="Zhao Q."/>
            <person name="Zhao Y."/>
            <person name="Hill C.A."/>
            <person name="Raikhel A.S."/>
            <person name="Soares M.B."/>
            <person name="Knudson D.L."/>
            <person name="Lee N.H."/>
            <person name="Galagan J."/>
            <person name="Salzberg S.L."/>
            <person name="Paulsen I.T."/>
            <person name="Dimopoulos G."/>
            <person name="Collins F.H."/>
            <person name="Birren B."/>
            <person name="Fraser-Liggett C.M."/>
            <person name="Severson D.W."/>
        </authorList>
    </citation>
    <scope>NUCLEOTIDE SEQUENCE [LARGE SCALE GENOMIC DNA]</scope>
    <source>
        <strain evidence="1">Liverpool</strain>
    </source>
</reference>
<feature type="non-terminal residue" evidence="1">
    <location>
        <position position="1"/>
    </location>
</feature>
<protein>
    <submittedName>
        <fullName evidence="1">AAEL015413-PA</fullName>
    </submittedName>
</protein>
<feature type="non-terminal residue" evidence="1">
    <location>
        <position position="65"/>
    </location>
</feature>
<gene>
    <name evidence="1" type="ORF">AaeL_AAEL015413</name>
</gene>
<reference evidence="1" key="3">
    <citation type="submission" date="2012-09" db="EMBL/GenBank/DDBJ databases">
        <authorList>
            <consortium name="VectorBase"/>
        </authorList>
    </citation>
    <scope>NUCLEOTIDE SEQUENCE</scope>
    <source>
        <strain evidence="1">Liverpool</strain>
    </source>
</reference>
<accession>Q16E58</accession>
<proteinExistence type="predicted"/>
<dbReference type="EMBL" id="CH479107">
    <property type="protein sequence ID" value="EAT32514.1"/>
    <property type="molecule type" value="Genomic_DNA"/>
</dbReference>
<dbReference type="AlphaFoldDB" id="Q16E58"/>
<name>Q16E58_AEDAE</name>
<sequence>FTLLLSTGFLPNFTVKIDKTSQYKPRNGTDREVTCRQMVLTMVHQMLYCEMVHREVDYRKMLARA</sequence>
<dbReference type="Proteomes" id="UP000682892">
    <property type="component" value="Unassembled WGS sequence"/>
</dbReference>
<reference evidence="1" key="1">
    <citation type="submission" date="2005-10" db="EMBL/GenBank/DDBJ databases">
        <authorList>
            <person name="Loftus B.J."/>
            <person name="Nene V.M."/>
            <person name="Hannick L.I."/>
            <person name="Bidwell S."/>
            <person name="Haas B."/>
            <person name="Amedeo P."/>
            <person name="Orvis J."/>
            <person name="Wortman J.R."/>
            <person name="White O.R."/>
            <person name="Salzberg S."/>
            <person name="Shumway M."/>
            <person name="Koo H."/>
            <person name="Zhao Y."/>
            <person name="Holmes M."/>
            <person name="Miller J."/>
            <person name="Schatz M."/>
            <person name="Pop M."/>
            <person name="Pai G."/>
            <person name="Utterback T."/>
            <person name="Rogers Y.-H."/>
            <person name="Kravitz S."/>
            <person name="Fraser C.M."/>
        </authorList>
    </citation>
    <scope>NUCLEOTIDE SEQUENCE</scope>
    <source>
        <strain evidence="1">Liverpool</strain>
    </source>
</reference>
<evidence type="ECO:0000313" key="2">
    <source>
        <dbReference type="Proteomes" id="UP000682892"/>
    </source>
</evidence>
<dbReference type="HOGENOM" id="CLU_2856173_0_0_1"/>
<dbReference type="PaxDb" id="7159-AAEL015413-PA"/>
<evidence type="ECO:0000313" key="1">
    <source>
        <dbReference type="EMBL" id="EAT32514.1"/>
    </source>
</evidence>
<organism evidence="1 2">
    <name type="scientific">Aedes aegypti</name>
    <name type="common">Yellowfever mosquito</name>
    <name type="synonym">Culex aegypti</name>
    <dbReference type="NCBI Taxonomy" id="7159"/>
    <lineage>
        <taxon>Eukaryota</taxon>
        <taxon>Metazoa</taxon>
        <taxon>Ecdysozoa</taxon>
        <taxon>Arthropoda</taxon>
        <taxon>Hexapoda</taxon>
        <taxon>Insecta</taxon>
        <taxon>Pterygota</taxon>
        <taxon>Neoptera</taxon>
        <taxon>Endopterygota</taxon>
        <taxon>Diptera</taxon>
        <taxon>Nematocera</taxon>
        <taxon>Culicoidea</taxon>
        <taxon>Culicidae</taxon>
        <taxon>Culicinae</taxon>
        <taxon>Aedini</taxon>
        <taxon>Aedes</taxon>
        <taxon>Stegomyia</taxon>
    </lineage>
</organism>